<dbReference type="GO" id="GO:0003700">
    <property type="term" value="F:DNA-binding transcription factor activity"/>
    <property type="evidence" value="ECO:0007669"/>
    <property type="project" value="InterPro"/>
</dbReference>
<dbReference type="SUPFAM" id="SSF53850">
    <property type="entry name" value="Periplasmic binding protein-like II"/>
    <property type="match status" value="1"/>
</dbReference>
<dbReference type="PANTHER" id="PTHR30537:SF5">
    <property type="entry name" value="HTH-TYPE TRANSCRIPTIONAL ACTIVATOR TTDR-RELATED"/>
    <property type="match status" value="1"/>
</dbReference>
<protein>
    <submittedName>
        <fullName evidence="6 7">Transcriptional regulator</fullName>
    </submittedName>
</protein>
<dbReference type="InterPro" id="IPR036390">
    <property type="entry name" value="WH_DNA-bd_sf"/>
</dbReference>
<dbReference type="InterPro" id="IPR036388">
    <property type="entry name" value="WH-like_DNA-bd_sf"/>
</dbReference>
<dbReference type="GO" id="GO:0043565">
    <property type="term" value="F:sequence-specific DNA binding"/>
    <property type="evidence" value="ECO:0007669"/>
    <property type="project" value="TreeGrafter"/>
</dbReference>
<comment type="similarity">
    <text evidence="1">Belongs to the LysR transcriptional regulatory family.</text>
</comment>
<evidence type="ECO:0000259" key="5">
    <source>
        <dbReference type="PROSITE" id="PS50931"/>
    </source>
</evidence>
<gene>
    <name evidence="6" type="ORF">GCM10007915_04510</name>
    <name evidence="7" type="ORF">SAMN05660405_00469</name>
</gene>
<dbReference type="CDD" id="cd08422">
    <property type="entry name" value="PBP2_CrgA_like"/>
    <property type="match status" value="1"/>
</dbReference>
<dbReference type="InterPro" id="IPR005119">
    <property type="entry name" value="LysR_subst-bd"/>
</dbReference>
<evidence type="ECO:0000256" key="2">
    <source>
        <dbReference type="ARBA" id="ARBA00023015"/>
    </source>
</evidence>
<evidence type="ECO:0000256" key="4">
    <source>
        <dbReference type="ARBA" id="ARBA00023163"/>
    </source>
</evidence>
<dbReference type="GO" id="GO:0006351">
    <property type="term" value="P:DNA-templated transcription"/>
    <property type="evidence" value="ECO:0007669"/>
    <property type="project" value="TreeGrafter"/>
</dbReference>
<keyword evidence="3 7" id="KW-0238">DNA-binding</keyword>
<dbReference type="SUPFAM" id="SSF46785">
    <property type="entry name" value="Winged helix' DNA-binding domain"/>
    <property type="match status" value="1"/>
</dbReference>
<dbReference type="PANTHER" id="PTHR30537">
    <property type="entry name" value="HTH-TYPE TRANSCRIPTIONAL REGULATOR"/>
    <property type="match status" value="1"/>
</dbReference>
<name>A0A1G6V7R9_9GAMM</name>
<evidence type="ECO:0000256" key="3">
    <source>
        <dbReference type="ARBA" id="ARBA00023125"/>
    </source>
</evidence>
<dbReference type="Pfam" id="PF03466">
    <property type="entry name" value="LysR_substrate"/>
    <property type="match status" value="1"/>
</dbReference>
<dbReference type="PROSITE" id="PS50931">
    <property type="entry name" value="HTH_LYSR"/>
    <property type="match status" value="1"/>
</dbReference>
<dbReference type="EMBL" id="BSOK01000009">
    <property type="protein sequence ID" value="GLR28213.1"/>
    <property type="molecule type" value="Genomic_DNA"/>
</dbReference>
<feature type="domain" description="HTH lysR-type" evidence="5">
    <location>
        <begin position="1"/>
        <end position="61"/>
    </location>
</feature>
<reference evidence="9" key="3">
    <citation type="journal article" date="2019" name="Int. J. Syst. Evol. Microbiol.">
        <title>The Global Catalogue of Microorganisms (GCM) 10K type strain sequencing project: providing services to taxonomists for standard genome sequencing and annotation.</title>
        <authorList>
            <consortium name="The Broad Institute Genomics Platform"/>
            <consortium name="The Broad Institute Genome Sequencing Center for Infectious Disease"/>
            <person name="Wu L."/>
            <person name="Ma J."/>
        </authorList>
    </citation>
    <scope>NUCLEOTIDE SEQUENCE [LARGE SCALE GENOMIC DNA]</scope>
    <source>
        <strain evidence="9">NBRC 103191</strain>
    </source>
</reference>
<keyword evidence="2" id="KW-0805">Transcription regulation</keyword>
<dbReference type="Gene3D" id="1.10.10.10">
    <property type="entry name" value="Winged helix-like DNA-binding domain superfamily/Winged helix DNA-binding domain"/>
    <property type="match status" value="1"/>
</dbReference>
<dbReference type="Proteomes" id="UP000198501">
    <property type="component" value="Unassembled WGS sequence"/>
</dbReference>
<reference evidence="6" key="1">
    <citation type="journal article" date="2014" name="Int. J. Syst. Evol. Microbiol.">
        <title>Complete genome of a new Firmicutes species belonging to the dominant human colonic microbiota ('Ruminococcus bicirculans') reveals two chromosomes and a selective capacity to utilize plant glucans.</title>
        <authorList>
            <consortium name="NISC Comparative Sequencing Program"/>
            <person name="Wegmann U."/>
            <person name="Louis P."/>
            <person name="Goesmann A."/>
            <person name="Henrissat B."/>
            <person name="Duncan S.H."/>
            <person name="Flint H.J."/>
        </authorList>
    </citation>
    <scope>NUCLEOTIDE SEQUENCE</scope>
    <source>
        <strain evidence="6">NBRC 103191</strain>
    </source>
</reference>
<reference evidence="7 8" key="2">
    <citation type="submission" date="2016-10" db="EMBL/GenBank/DDBJ databases">
        <authorList>
            <person name="de Groot N.N."/>
        </authorList>
    </citation>
    <scope>NUCLEOTIDE SEQUENCE [LARGE SCALE GENOMIC DNA]</scope>
    <source>
        <strain evidence="7 8">DSM 23406</strain>
    </source>
</reference>
<dbReference type="RefSeq" id="WP_198552024.1">
    <property type="nucleotide sequence ID" value="NZ_BSOK01000009.1"/>
</dbReference>
<evidence type="ECO:0000313" key="8">
    <source>
        <dbReference type="Proteomes" id="UP000198501"/>
    </source>
</evidence>
<dbReference type="Proteomes" id="UP001156645">
    <property type="component" value="Unassembled WGS sequence"/>
</dbReference>
<evidence type="ECO:0000313" key="9">
    <source>
        <dbReference type="Proteomes" id="UP001156645"/>
    </source>
</evidence>
<proteinExistence type="inferred from homology"/>
<keyword evidence="4" id="KW-0804">Transcription</keyword>
<dbReference type="Pfam" id="PF00126">
    <property type="entry name" value="HTH_1"/>
    <property type="match status" value="1"/>
</dbReference>
<evidence type="ECO:0000256" key="1">
    <source>
        <dbReference type="ARBA" id="ARBA00009437"/>
    </source>
</evidence>
<sequence>MTINYFYALTIFHHVANTNSFTATASQLGLAVSSVTRQIDNLEQSLQVKLLNRSTRHLDLTHAGMRYLQQTEPILAELQQVNEAIKEEQIEPQGRLCLTFPSSYGIEKIAPLLAEFAHLYPKIELELFASDEFVDLFNEKYDVGVRLGRVEDDRLVAKFIASQQRLLCASPDYLRLHGTPQIPSQLAEHNCLPFMYQGYASKWYFHQTGKTQSLRVTGNLMGNNIEMLKQATLDGQGISHLPNWLIEKALQSGALVQVLSDWQVTPSLATDDGIYLVYPPTSRNVVKIGVLVNFLAQRLIG</sequence>
<dbReference type="FunFam" id="1.10.10.10:FF:000001">
    <property type="entry name" value="LysR family transcriptional regulator"/>
    <property type="match status" value="1"/>
</dbReference>
<evidence type="ECO:0000313" key="7">
    <source>
        <dbReference type="EMBL" id="SDD48886.1"/>
    </source>
</evidence>
<reference evidence="6" key="4">
    <citation type="submission" date="2023-01" db="EMBL/GenBank/DDBJ databases">
        <title>Draft genome sequence of Psychrobacter pacificensis strain NBRC 103191.</title>
        <authorList>
            <person name="Sun Q."/>
            <person name="Mori K."/>
        </authorList>
    </citation>
    <scope>NUCLEOTIDE SEQUENCE</scope>
    <source>
        <strain evidence="6">NBRC 103191</strain>
    </source>
</reference>
<keyword evidence="9" id="KW-1185">Reference proteome</keyword>
<dbReference type="InterPro" id="IPR058163">
    <property type="entry name" value="LysR-type_TF_proteobact-type"/>
</dbReference>
<dbReference type="Gene3D" id="3.40.190.290">
    <property type="match status" value="1"/>
</dbReference>
<dbReference type="InterPro" id="IPR000847">
    <property type="entry name" value="LysR_HTH_N"/>
</dbReference>
<organism evidence="7 8">
    <name type="scientific">Psychrobacter pacificensis</name>
    <dbReference type="NCBI Taxonomy" id="112002"/>
    <lineage>
        <taxon>Bacteria</taxon>
        <taxon>Pseudomonadati</taxon>
        <taxon>Pseudomonadota</taxon>
        <taxon>Gammaproteobacteria</taxon>
        <taxon>Moraxellales</taxon>
        <taxon>Moraxellaceae</taxon>
        <taxon>Psychrobacter</taxon>
    </lineage>
</organism>
<dbReference type="EMBL" id="FNAL01000002">
    <property type="protein sequence ID" value="SDD48886.1"/>
    <property type="molecule type" value="Genomic_DNA"/>
</dbReference>
<accession>A0A1G6V7R9</accession>
<dbReference type="AlphaFoldDB" id="A0A1G6V7R9"/>
<evidence type="ECO:0000313" key="6">
    <source>
        <dbReference type="EMBL" id="GLR28213.1"/>
    </source>
</evidence>